<sequence>MAKTMIPSEQQVTTAGQINKAVANYRALLEKHAGEFQAETVQTVLGMQELASEMFALFQKRVEMVSNIIRRAVKVDRTKTAAQVVDATGRIKWYIDEEVLAEMPLEGLAKDRVEFFELDYDPTVDELDREYEAHGLRPDPAAVAQVMADDPAFADERPVAVQWRDKRGRACYAIFGRGGGRRGVDVRRRGSRWYRHYRFAGVRK</sequence>
<evidence type="ECO:0000313" key="1">
    <source>
        <dbReference type="EMBL" id="OHA90814.1"/>
    </source>
</evidence>
<accession>A0A1G2T0R0</accession>
<reference evidence="1 2" key="1">
    <citation type="journal article" date="2016" name="Nat. Commun.">
        <title>Thousands of microbial genomes shed light on interconnected biogeochemical processes in an aquifer system.</title>
        <authorList>
            <person name="Anantharaman K."/>
            <person name="Brown C.T."/>
            <person name="Hug L.A."/>
            <person name="Sharon I."/>
            <person name="Castelle C.J."/>
            <person name="Probst A.J."/>
            <person name="Thomas B.C."/>
            <person name="Singh A."/>
            <person name="Wilkins M.J."/>
            <person name="Karaoz U."/>
            <person name="Brodie E.L."/>
            <person name="Williams K.H."/>
            <person name="Hubbard S.S."/>
            <person name="Banfield J.F."/>
        </authorList>
    </citation>
    <scope>NUCLEOTIDE SEQUENCE [LARGE SCALE GENOMIC DNA]</scope>
</reference>
<protein>
    <submittedName>
        <fullName evidence="1">Uncharacterized protein</fullName>
    </submittedName>
</protein>
<dbReference type="Proteomes" id="UP000178107">
    <property type="component" value="Unassembled WGS sequence"/>
</dbReference>
<organism evidence="1 2">
    <name type="scientific">Candidatus Zambryskibacteria bacterium RIFCSPHIGHO2_01_FULL_46_25</name>
    <dbReference type="NCBI Taxonomy" id="1802738"/>
    <lineage>
        <taxon>Bacteria</taxon>
        <taxon>Candidatus Zambryskiibacteriota</taxon>
    </lineage>
</organism>
<gene>
    <name evidence="1" type="ORF">A2838_03375</name>
</gene>
<name>A0A1G2T0R0_9BACT</name>
<proteinExistence type="predicted"/>
<dbReference type="AlphaFoldDB" id="A0A1G2T0R0"/>
<comment type="caution">
    <text evidence="1">The sequence shown here is derived from an EMBL/GenBank/DDBJ whole genome shotgun (WGS) entry which is preliminary data.</text>
</comment>
<evidence type="ECO:0000313" key="2">
    <source>
        <dbReference type="Proteomes" id="UP000178107"/>
    </source>
</evidence>
<dbReference type="EMBL" id="MHVH01000001">
    <property type="protein sequence ID" value="OHA90814.1"/>
    <property type="molecule type" value="Genomic_DNA"/>
</dbReference>